<dbReference type="GO" id="GO:0022857">
    <property type="term" value="F:transmembrane transporter activity"/>
    <property type="evidence" value="ECO:0007669"/>
    <property type="project" value="InterPro"/>
</dbReference>
<reference evidence="1 2" key="1">
    <citation type="submission" date="2018-06" db="EMBL/GenBank/DDBJ databases">
        <authorList>
            <consortium name="Pathogen Informatics"/>
            <person name="Doyle S."/>
        </authorList>
    </citation>
    <scope>NUCLEOTIDE SEQUENCE [LARGE SCALE GENOMIC DNA]</scope>
    <source>
        <strain evidence="1 2">NCTC10661</strain>
    </source>
</reference>
<accession>A0AAE8NI49</accession>
<dbReference type="Proteomes" id="UP000250416">
    <property type="component" value="Unassembled WGS sequence"/>
</dbReference>
<sequence length="78" mass="8432">MLAVTVAPAAALFVTTPKGFFPQKDSRLIMGVAQAAPDIWPQAMAQKMQQLDRIVDVDPAVDNTYYWIGPNPTVSQGA</sequence>
<protein>
    <submittedName>
        <fullName evidence="1">Acriflavin resistance protein</fullName>
    </submittedName>
</protein>
<dbReference type="EMBL" id="UARD01000030">
    <property type="protein sequence ID" value="SQA51858.1"/>
    <property type="molecule type" value="Genomic_DNA"/>
</dbReference>
<name>A0AAE8NI49_BURCE</name>
<evidence type="ECO:0000313" key="1">
    <source>
        <dbReference type="EMBL" id="SQA51858.1"/>
    </source>
</evidence>
<comment type="caution">
    <text evidence="1">The sequence shown here is derived from an EMBL/GenBank/DDBJ whole genome shotgun (WGS) entry which is preliminary data.</text>
</comment>
<evidence type="ECO:0000313" key="2">
    <source>
        <dbReference type="Proteomes" id="UP000250416"/>
    </source>
</evidence>
<gene>
    <name evidence="1" type="primary">mdtC_1</name>
    <name evidence="1" type="ORF">NCTC10661_04996</name>
</gene>
<proteinExistence type="predicted"/>
<dbReference type="GO" id="GO:0016020">
    <property type="term" value="C:membrane"/>
    <property type="evidence" value="ECO:0007669"/>
    <property type="project" value="InterPro"/>
</dbReference>
<dbReference type="Pfam" id="PF00873">
    <property type="entry name" value="ACR_tran"/>
    <property type="match status" value="1"/>
</dbReference>
<dbReference type="RefSeq" id="WP_111998763.1">
    <property type="nucleotide sequence ID" value="NZ_CADEUP010000007.1"/>
</dbReference>
<dbReference type="AlphaFoldDB" id="A0AAE8NI49"/>
<dbReference type="InterPro" id="IPR001036">
    <property type="entry name" value="Acrflvin-R"/>
</dbReference>
<organism evidence="1 2">
    <name type="scientific">Burkholderia cepacia</name>
    <name type="common">Pseudomonas cepacia</name>
    <dbReference type="NCBI Taxonomy" id="292"/>
    <lineage>
        <taxon>Bacteria</taxon>
        <taxon>Pseudomonadati</taxon>
        <taxon>Pseudomonadota</taxon>
        <taxon>Betaproteobacteria</taxon>
        <taxon>Burkholderiales</taxon>
        <taxon>Burkholderiaceae</taxon>
        <taxon>Burkholderia</taxon>
        <taxon>Burkholderia cepacia complex</taxon>
    </lineage>
</organism>